<proteinExistence type="predicted"/>
<name>A0AC58RYH7_TOBAC</name>
<dbReference type="Proteomes" id="UP000790787">
    <property type="component" value="Chromosome 1"/>
</dbReference>
<reference evidence="2" key="2">
    <citation type="submission" date="2025-08" db="UniProtKB">
        <authorList>
            <consortium name="RefSeq"/>
        </authorList>
    </citation>
    <scope>IDENTIFICATION</scope>
    <source>
        <tissue evidence="2">Leaf</tissue>
    </source>
</reference>
<protein>
    <submittedName>
        <fullName evidence="2">Uncharacterized protein LOC142164196</fullName>
    </submittedName>
</protein>
<keyword evidence="1" id="KW-1185">Reference proteome</keyword>
<reference evidence="1" key="1">
    <citation type="journal article" date="2014" name="Nat. Commun.">
        <title>The tobacco genome sequence and its comparison with those of tomato and potato.</title>
        <authorList>
            <person name="Sierro N."/>
            <person name="Battey J.N."/>
            <person name="Ouadi S."/>
            <person name="Bakaher N."/>
            <person name="Bovet L."/>
            <person name="Willig A."/>
            <person name="Goepfert S."/>
            <person name="Peitsch M.C."/>
            <person name="Ivanov N.V."/>
        </authorList>
    </citation>
    <scope>NUCLEOTIDE SEQUENCE [LARGE SCALE GENOMIC DNA]</scope>
</reference>
<organism evidence="1 2">
    <name type="scientific">Nicotiana tabacum</name>
    <name type="common">Common tobacco</name>
    <dbReference type="NCBI Taxonomy" id="4097"/>
    <lineage>
        <taxon>Eukaryota</taxon>
        <taxon>Viridiplantae</taxon>
        <taxon>Streptophyta</taxon>
        <taxon>Embryophyta</taxon>
        <taxon>Tracheophyta</taxon>
        <taxon>Spermatophyta</taxon>
        <taxon>Magnoliopsida</taxon>
        <taxon>eudicotyledons</taxon>
        <taxon>Gunneridae</taxon>
        <taxon>Pentapetalae</taxon>
        <taxon>asterids</taxon>
        <taxon>lamiids</taxon>
        <taxon>Solanales</taxon>
        <taxon>Solanaceae</taxon>
        <taxon>Nicotianoideae</taxon>
        <taxon>Nicotianeae</taxon>
        <taxon>Nicotiana</taxon>
    </lineage>
</organism>
<dbReference type="RefSeq" id="XP_075077649.1">
    <property type="nucleotide sequence ID" value="XM_075221548.1"/>
</dbReference>
<evidence type="ECO:0000313" key="2">
    <source>
        <dbReference type="RefSeq" id="XP_075077649.1"/>
    </source>
</evidence>
<gene>
    <name evidence="2" type="primary">LOC142164196</name>
</gene>
<accession>A0AC58RYH7</accession>
<sequence length="133" mass="14551">MDGATNVRGSLLGIVLKPPVGGVIQQSIKTVKLTKNDAEYEAMIAGLELAKGLGAEVIKAKCDSFLMVSQVNRNYEAREDKMQRYLDKIQVTLHRFKEWTLVHVPREQNGEADALANLGSSAEEEDLLPGAVV</sequence>
<evidence type="ECO:0000313" key="1">
    <source>
        <dbReference type="Proteomes" id="UP000790787"/>
    </source>
</evidence>